<feature type="region of interest" description="Disordered" evidence="1">
    <location>
        <begin position="218"/>
        <end position="265"/>
    </location>
</feature>
<organism evidence="4">
    <name type="scientific">Capra hircus</name>
    <name type="common">Goat</name>
    <dbReference type="NCBI Taxonomy" id="9925"/>
    <lineage>
        <taxon>Eukaryota</taxon>
        <taxon>Metazoa</taxon>
        <taxon>Chordata</taxon>
        <taxon>Craniata</taxon>
        <taxon>Vertebrata</taxon>
        <taxon>Euteleostomi</taxon>
        <taxon>Mammalia</taxon>
        <taxon>Eutheria</taxon>
        <taxon>Laurasiatheria</taxon>
        <taxon>Artiodactyla</taxon>
        <taxon>Ruminantia</taxon>
        <taxon>Pecora</taxon>
        <taxon>Bovidae</taxon>
        <taxon>Caprinae</taxon>
        <taxon>Capra</taxon>
    </lineage>
</organism>
<evidence type="ECO:0000259" key="2">
    <source>
        <dbReference type="PROSITE" id="PS51231"/>
    </source>
</evidence>
<reference evidence="4" key="2">
    <citation type="submission" date="2025-08" db="UniProtKB">
        <authorList>
            <consortium name="Ensembl"/>
        </authorList>
    </citation>
    <scope>IDENTIFICATION</scope>
</reference>
<dbReference type="PANTHER" id="PTHR45725:SF16">
    <property type="entry name" value="DISHEVELED-ASSOCIATED ACTIVATOR OF MORPHOGENESIS 1"/>
    <property type="match status" value="1"/>
</dbReference>
<feature type="domain" description="DAD" evidence="2">
    <location>
        <begin position="258"/>
        <end position="289"/>
    </location>
</feature>
<dbReference type="InterPro" id="IPR051425">
    <property type="entry name" value="Formin_Homology"/>
</dbReference>
<evidence type="ECO:0008006" key="5">
    <source>
        <dbReference type="Google" id="ProtNLM"/>
    </source>
</evidence>
<dbReference type="GO" id="GO:0001725">
    <property type="term" value="C:stress fiber"/>
    <property type="evidence" value="ECO:0007669"/>
    <property type="project" value="TreeGrafter"/>
</dbReference>
<name>A0A8C2NN71_CAPHI</name>
<dbReference type="InterPro" id="IPR014767">
    <property type="entry name" value="DAD_dom"/>
</dbReference>
<proteinExistence type="predicted"/>
<dbReference type="PROSITE" id="PS51231">
    <property type="entry name" value="DAD"/>
    <property type="match status" value="1"/>
</dbReference>
<evidence type="ECO:0000259" key="3">
    <source>
        <dbReference type="PROSITE" id="PS51444"/>
    </source>
</evidence>
<dbReference type="InterPro" id="IPR042201">
    <property type="entry name" value="FH2_Formin_sf"/>
</dbReference>
<feature type="region of interest" description="Disordered" evidence="1">
    <location>
        <begin position="285"/>
        <end position="309"/>
    </location>
</feature>
<dbReference type="AlphaFoldDB" id="A0A8C2NN71"/>
<evidence type="ECO:0000256" key="1">
    <source>
        <dbReference type="SAM" id="MobiDB-lite"/>
    </source>
</evidence>
<dbReference type="PROSITE" id="PS51444">
    <property type="entry name" value="FH2"/>
    <property type="match status" value="1"/>
</dbReference>
<accession>A0A8C2NN71</accession>
<protein>
    <recommendedName>
        <fullName evidence="5">FH2 domain-containing protein</fullName>
    </recommendedName>
</protein>
<dbReference type="InterPro" id="IPR015425">
    <property type="entry name" value="FH2_Formin"/>
</dbReference>
<dbReference type="SUPFAM" id="SSF101447">
    <property type="entry name" value="Formin homology 2 domain (FH2 domain)"/>
    <property type="match status" value="1"/>
</dbReference>
<dbReference type="Pfam" id="PF02181">
    <property type="entry name" value="FH2"/>
    <property type="match status" value="1"/>
</dbReference>
<feature type="domain" description="FH2" evidence="3">
    <location>
        <begin position="1"/>
        <end position="240"/>
    </location>
</feature>
<dbReference type="Ensembl" id="ENSCHIT00010010752.1">
    <property type="protein sequence ID" value="ENSCHIP00010007656.1"/>
    <property type="gene ID" value="ENSCHIG00010005594.1"/>
</dbReference>
<sequence>MGQKCNSHPLLFRFRRCVPLLTSIYVNPMKTLLLSLSLEFLLYRNLQILKVMQDIAFFWNQTLDYANHVPISTMFNTLSSNCRNITLLHYLITIVENKYPRVLNLNEELRDIPQAAKVNMTELDKEISTLRSGLKAVEMELEYQKSQPSQPGDKFVSVVSQFITVASFSFSDVEDLLAEAKDLFTKAVKHFGEEAGKIQPDEFFGIFDQFLQAVSEAKQENENMRKKKEEEERRARMEAQLKEQRERERKMRKAKENSEEGGEFDDLVSALRSGEVFDKDLSKLKRNRKRITNQMTDSSRERPVTKLNF</sequence>
<evidence type="ECO:0000313" key="4">
    <source>
        <dbReference type="Ensembl" id="ENSCHIP00010007656.1"/>
    </source>
</evidence>
<feature type="compositionally biased region" description="Basic and acidic residues" evidence="1">
    <location>
        <begin position="298"/>
        <end position="309"/>
    </location>
</feature>
<dbReference type="PANTHER" id="PTHR45725">
    <property type="entry name" value="FORMIN HOMOLOGY 2 FAMILY MEMBER"/>
    <property type="match status" value="1"/>
</dbReference>
<dbReference type="Gene3D" id="1.20.58.2220">
    <property type="entry name" value="Formin, FH2 domain"/>
    <property type="match status" value="1"/>
</dbReference>
<feature type="compositionally biased region" description="Basic and acidic residues" evidence="1">
    <location>
        <begin position="218"/>
        <end position="258"/>
    </location>
</feature>
<reference evidence="4" key="1">
    <citation type="submission" date="2019-03" db="EMBL/GenBank/DDBJ databases">
        <title>Genome sequencing and reference-guided assembly of Black Bengal Goat (Capra hircus).</title>
        <authorList>
            <person name="Siddiki A.Z."/>
            <person name="Baten A."/>
            <person name="Billah M."/>
            <person name="Alam M.A.U."/>
            <person name="Shawrob K.S.M."/>
            <person name="Saha S."/>
            <person name="Chowdhury M."/>
            <person name="Rahman A.H."/>
            <person name="Stear M."/>
            <person name="Miah G."/>
            <person name="Das G.B."/>
            <person name="Hossain M.M."/>
            <person name="Kumkum M."/>
            <person name="Islam M.S."/>
            <person name="Mollah A.M."/>
            <person name="Ahsan A."/>
            <person name="Tusar F."/>
            <person name="Khan M.K.I."/>
        </authorList>
    </citation>
    <scope>NUCLEOTIDE SEQUENCE [LARGE SCALE GENOMIC DNA]</scope>
</reference>